<dbReference type="Proteomes" id="UP000008932">
    <property type="component" value="Chromosome"/>
</dbReference>
<dbReference type="KEGG" id="psz:PSTAB_2665"/>
<accession>F8H4N7</accession>
<reference evidence="1 2" key="1">
    <citation type="journal article" date="2011" name="J. Bacteriol.">
        <title>Complete Genome Sequence of the Type Strain Pseudomonas stutzeri CGMCC 1.1803.</title>
        <authorList>
            <person name="Chen M."/>
            <person name="Yan Y."/>
            <person name="Zhang W."/>
            <person name="Lu W."/>
            <person name="Wang J."/>
            <person name="Ping S."/>
            <person name="Lin M."/>
        </authorList>
    </citation>
    <scope>NUCLEOTIDE SEQUENCE [LARGE SCALE GENOMIC DNA]</scope>
    <source>
        <strain evidence="2">ATCC 17588 / DSM 5190 / CCUG 11256 / JCM 5965 / LMG 11199 / NCIMB 11358 / Stanier 221</strain>
    </source>
</reference>
<dbReference type="AlphaFoldDB" id="F8H4N7"/>
<organism evidence="1 2">
    <name type="scientific">Stutzerimonas stutzeri (strain ATCC 17588 / DSM 5190 / CCUG 11256 / JCM 5965 / LMG 11199 / NBRC 14165 / NCIMB 11358 / Stanier 221)</name>
    <name type="common">Pseudomonas stutzeri</name>
    <dbReference type="NCBI Taxonomy" id="96563"/>
    <lineage>
        <taxon>Bacteria</taxon>
        <taxon>Pseudomonadati</taxon>
        <taxon>Pseudomonadota</taxon>
        <taxon>Gammaproteobacteria</taxon>
        <taxon>Pseudomonadales</taxon>
        <taxon>Pseudomonadaceae</taxon>
        <taxon>Stutzerimonas</taxon>
    </lineage>
</organism>
<proteinExistence type="predicted"/>
<evidence type="ECO:0000313" key="1">
    <source>
        <dbReference type="EMBL" id="AEJ05946.1"/>
    </source>
</evidence>
<name>F8H4N7_STUS2</name>
<protein>
    <submittedName>
        <fullName evidence="1">Uncharacterized protein</fullName>
    </submittedName>
</protein>
<reference key="2">
    <citation type="submission" date="2011-06" db="EMBL/GenBank/DDBJ databases">
        <title>Complete Genome Sequence of Pseudomonas stutzeri Strain CGMCC 1.1803.</title>
        <authorList>
            <person name="Yan Y."/>
            <person name="Chen M."/>
            <person name="Lu W."/>
            <person name="Zhang W."/>
            <person name="Ping S."/>
            <person name="Lin M."/>
        </authorList>
    </citation>
    <scope>NUCLEOTIDE SEQUENCE</scope>
    <source>
        <strain>ATCC 17588</strain>
    </source>
</reference>
<gene>
    <name evidence="1" type="ordered locus">PSTAB_2665</name>
</gene>
<evidence type="ECO:0000313" key="2">
    <source>
        <dbReference type="Proteomes" id="UP000008932"/>
    </source>
</evidence>
<dbReference type="EMBL" id="CP002881">
    <property type="protein sequence ID" value="AEJ05946.1"/>
    <property type="molecule type" value="Genomic_DNA"/>
</dbReference>
<reference evidence="2" key="3">
    <citation type="submission" date="2011-06" db="EMBL/GenBank/DDBJ databases">
        <title>Complete genome sequence of Pseudomonas stutzeri strain CGMCC 1.1803.</title>
        <authorList>
            <person name="Yan Y."/>
            <person name="Chen M."/>
            <person name="Lu W."/>
            <person name="Zhang W."/>
            <person name="Ping S."/>
            <person name="Lin M."/>
        </authorList>
    </citation>
    <scope>NUCLEOTIDE SEQUENCE [LARGE SCALE GENOMIC DNA]</scope>
    <source>
        <strain evidence="2">ATCC 17588 / DSM 5190 / CCUG 11256 / JCM 5965 / LMG 11199 / NCIMB 11358 / Stanier 221</strain>
    </source>
</reference>
<sequence>MQGELVKQGSYLGGRKNEWHRLTRLPGKGAFCNHRHVFPRQQRLS</sequence>
<dbReference type="HOGENOM" id="CLU_3204304_0_0_6"/>